<dbReference type="InterPro" id="IPR003107">
    <property type="entry name" value="HAT"/>
</dbReference>
<dbReference type="SMART" id="SM00386">
    <property type="entry name" value="HAT"/>
    <property type="match status" value="2"/>
</dbReference>
<keyword evidence="6" id="KW-1185">Reference proteome</keyword>
<proteinExistence type="inferred from homology"/>
<feature type="region of interest" description="Disordered" evidence="4">
    <location>
        <begin position="1179"/>
        <end position="1209"/>
    </location>
</feature>
<dbReference type="EMBL" id="BMAT01010370">
    <property type="protein sequence ID" value="GFS25542.1"/>
    <property type="molecule type" value="Genomic_DNA"/>
</dbReference>
<sequence length="1209" mass="137754">MVFKDRGQREKGYDHRMKYEVRQRKDFRRIQKAVQQPQQAEPVEGKNNLETLRLTLPPSAMNAILAAQNEQPQVYESDSPLSFRHASGQSHSRSPEKYSTEQTSEEDAEVQTDERKHPVKRKKKKHKHKHKHKKLKRHQRSDSPDCLPDMKYAKVPVGAVFLDDIDGLKPEHAFHIDREKNKDLLRYQSVSTRHIARYKSFFRSCLGASHLMLDKKESSKNKKGLDFARYFGKIGMRQICSKGTALEIERTNQMSDLDFVPLPKLSKQSLSQNESESLSYSCLDEATSLYVHGKGIDHKSHADLTVTAEQDFIMDEIFEKVRSFNQRTQDEPQNVALWLEFVAFQDIVAQREKVGAGGLSQTASLGELYRPTKSVIDKKLAILDKALESNPSSLELKLARLELYQDVWETEKLEKAWEALLFVHAGKVDLWQEYLARQQGSSLQGFSVSRAVKRYHKCFKTLTAIMDGQVKVIHEDSHMEEKMIGLFSQYCNFLHLSGYTERAVATFQALIEFNLHCPSSLNLSSTVDRAGQFEQFWDSSVPRFGEEGARGWAKWAEQKSKGDEQQVSFVDVSLEEQEDAIILEQLPRSETWVKMEKLRGSSHFLPWRPDTSKGETEDSAEDPERLVLSEDICPTLFRLTKSESCVRIICLFLKFLGLSSASLNERIQFWNQETGGLKFEQYAEISVSNYLQFSDCSLAKNLGTVSAVSPFNQHLLVVVNNILRQAESYFSLSNRTFFTLLRLDVEILKHGAKTVSEIPSAGIKAVKKFGKSLLKESQNRNNLILWNAYIRLLWVCSDNIAETVSMVETAMAMFMGPHNSSDPEKKYGVSCLCLTYCQILLNFEPLEHIESSLRCSSPSQDDRQQAMCCLSALMENKVYKPGLSTEISPAYILKIRSLFQRCITDVSRKSNLMRSNSCEFFCVLTDCSALFEFCSSNLTSANAVYESARLNILKLEQNDSDLHGICSIIRKNMYLHQLSFITNVMHIAIIPLATVREVINNGLNQFPNSSKLHTAFIKLEERSHIAGRLRQFYNSALRNATSLTVPFFAVISEVLRHEKINAANSSLQSIAASSSECNDTGIVHRLRSLFETVLGLSVSSHSPLFWRLYLNFEFKFGTVSKAKGILYRALQSCPWAKCIFIDGISLFGDIELQEMMDLMTEEEIRLRVPLEEVDLLRTAEKVESDNENTVKEEPGSENEIDESEYKETA</sequence>
<dbReference type="AlphaFoldDB" id="A0AAV4JXA4"/>
<evidence type="ECO:0000256" key="4">
    <source>
        <dbReference type="SAM" id="MobiDB-lite"/>
    </source>
</evidence>
<dbReference type="InterPro" id="IPR013633">
    <property type="entry name" value="NRDE-2"/>
</dbReference>
<name>A0AAV4JXA4_9GAST</name>
<dbReference type="InterPro" id="IPR011990">
    <property type="entry name" value="TPR-like_helical_dom_sf"/>
</dbReference>
<evidence type="ECO:0000256" key="2">
    <source>
        <dbReference type="ARBA" id="ARBA00009265"/>
    </source>
</evidence>
<evidence type="ECO:0000256" key="1">
    <source>
        <dbReference type="ARBA" id="ARBA00004123"/>
    </source>
</evidence>
<evidence type="ECO:0000313" key="6">
    <source>
        <dbReference type="Proteomes" id="UP000762676"/>
    </source>
</evidence>
<reference evidence="5 6" key="1">
    <citation type="journal article" date="2021" name="Elife">
        <title>Chloroplast acquisition without the gene transfer in kleptoplastic sea slugs, Plakobranchus ocellatus.</title>
        <authorList>
            <person name="Maeda T."/>
            <person name="Takahashi S."/>
            <person name="Yoshida T."/>
            <person name="Shimamura S."/>
            <person name="Takaki Y."/>
            <person name="Nagai Y."/>
            <person name="Toyoda A."/>
            <person name="Suzuki Y."/>
            <person name="Arimoto A."/>
            <person name="Ishii H."/>
            <person name="Satoh N."/>
            <person name="Nishiyama T."/>
            <person name="Hasebe M."/>
            <person name="Maruyama T."/>
            <person name="Minagawa J."/>
            <person name="Obokata J."/>
            <person name="Shigenobu S."/>
        </authorList>
    </citation>
    <scope>NUCLEOTIDE SEQUENCE [LARGE SCALE GENOMIC DNA]</scope>
</reference>
<comment type="similarity">
    <text evidence="2">Belongs to the NRDE2 family.</text>
</comment>
<comment type="subcellular location">
    <subcellularLocation>
        <location evidence="1">Nucleus</location>
    </subcellularLocation>
</comment>
<evidence type="ECO:0000313" key="5">
    <source>
        <dbReference type="EMBL" id="GFS25542.1"/>
    </source>
</evidence>
<protein>
    <submittedName>
        <fullName evidence="5">Protein NRDE2 homolog</fullName>
    </submittedName>
</protein>
<dbReference type="GO" id="GO:1902369">
    <property type="term" value="P:negative regulation of RNA catabolic process"/>
    <property type="evidence" value="ECO:0007669"/>
    <property type="project" value="TreeGrafter"/>
</dbReference>
<keyword evidence="3" id="KW-0539">Nucleus</keyword>
<dbReference type="GO" id="GO:0006396">
    <property type="term" value="P:RNA processing"/>
    <property type="evidence" value="ECO:0007669"/>
    <property type="project" value="InterPro"/>
</dbReference>
<gene>
    <name evidence="5" type="ORF">ElyMa_005186600</name>
</gene>
<feature type="region of interest" description="Disordered" evidence="4">
    <location>
        <begin position="71"/>
        <end position="147"/>
    </location>
</feature>
<organism evidence="5 6">
    <name type="scientific">Elysia marginata</name>
    <dbReference type="NCBI Taxonomy" id="1093978"/>
    <lineage>
        <taxon>Eukaryota</taxon>
        <taxon>Metazoa</taxon>
        <taxon>Spiralia</taxon>
        <taxon>Lophotrochozoa</taxon>
        <taxon>Mollusca</taxon>
        <taxon>Gastropoda</taxon>
        <taxon>Heterobranchia</taxon>
        <taxon>Euthyneura</taxon>
        <taxon>Panpulmonata</taxon>
        <taxon>Sacoglossa</taxon>
        <taxon>Placobranchoidea</taxon>
        <taxon>Plakobranchidae</taxon>
        <taxon>Elysia</taxon>
    </lineage>
</organism>
<comment type="caution">
    <text evidence="5">The sequence shown here is derived from an EMBL/GenBank/DDBJ whole genome shotgun (WGS) entry which is preliminary data.</text>
</comment>
<feature type="compositionally biased region" description="Basic residues" evidence="4">
    <location>
        <begin position="117"/>
        <end position="139"/>
    </location>
</feature>
<accession>A0AAV4JXA4</accession>
<dbReference type="Pfam" id="PF08424">
    <property type="entry name" value="NRDE-2"/>
    <property type="match status" value="1"/>
</dbReference>
<feature type="compositionally biased region" description="Basic and acidic residues" evidence="4">
    <location>
        <begin position="1179"/>
        <end position="1194"/>
    </location>
</feature>
<feature type="compositionally biased region" description="Polar residues" evidence="4">
    <location>
        <begin position="71"/>
        <end position="80"/>
    </location>
</feature>
<evidence type="ECO:0000256" key="3">
    <source>
        <dbReference type="ARBA" id="ARBA00023242"/>
    </source>
</evidence>
<dbReference type="PANTHER" id="PTHR13471:SF0">
    <property type="entry name" value="NUCLEAR EXOSOME REGULATOR NRDE2"/>
    <property type="match status" value="1"/>
</dbReference>
<dbReference type="GO" id="GO:0071013">
    <property type="term" value="C:catalytic step 2 spliceosome"/>
    <property type="evidence" value="ECO:0007669"/>
    <property type="project" value="TreeGrafter"/>
</dbReference>
<dbReference type="Gene3D" id="1.25.40.10">
    <property type="entry name" value="Tetratricopeptide repeat domain"/>
    <property type="match status" value="2"/>
</dbReference>
<dbReference type="Proteomes" id="UP000762676">
    <property type="component" value="Unassembled WGS sequence"/>
</dbReference>
<dbReference type="GO" id="GO:0031048">
    <property type="term" value="P:regulatory ncRNA-mediated heterochromatin formation"/>
    <property type="evidence" value="ECO:0007669"/>
    <property type="project" value="TreeGrafter"/>
</dbReference>
<dbReference type="PANTHER" id="PTHR13471">
    <property type="entry name" value="TETRATRICOPEPTIDE-LIKE HELICAL"/>
    <property type="match status" value="1"/>
</dbReference>